<protein>
    <recommendedName>
        <fullName evidence="7">Outer membrane efflux protein BepC</fullName>
    </recommendedName>
</protein>
<dbReference type="Gene3D" id="1.20.1600.10">
    <property type="entry name" value="Outer membrane efflux proteins (OEP)"/>
    <property type="match status" value="1"/>
</dbReference>
<dbReference type="GO" id="GO:0015288">
    <property type="term" value="F:porin activity"/>
    <property type="evidence" value="ECO:0007669"/>
    <property type="project" value="TreeGrafter"/>
</dbReference>
<keyword evidence="4" id="KW-0472">Membrane</keyword>
<dbReference type="GO" id="GO:0015562">
    <property type="term" value="F:efflux transmembrane transporter activity"/>
    <property type="evidence" value="ECO:0007669"/>
    <property type="project" value="InterPro"/>
</dbReference>
<name>A0A5J4PMM4_9ZZZZ</name>
<evidence type="ECO:0000256" key="3">
    <source>
        <dbReference type="ARBA" id="ARBA00022692"/>
    </source>
</evidence>
<feature type="non-terminal residue" evidence="6">
    <location>
        <position position="305"/>
    </location>
</feature>
<keyword evidence="2" id="KW-1134">Transmembrane beta strand</keyword>
<accession>A0A5J4PMM4</accession>
<dbReference type="AlphaFoldDB" id="A0A5J4PMM4"/>
<dbReference type="PANTHER" id="PTHR30026:SF20">
    <property type="entry name" value="OUTER MEMBRANE PROTEIN TOLC"/>
    <property type="match status" value="1"/>
</dbReference>
<comment type="subcellular location">
    <subcellularLocation>
        <location evidence="1">Cell outer membrane</location>
    </subcellularLocation>
</comment>
<dbReference type="GO" id="GO:0009279">
    <property type="term" value="C:cell outer membrane"/>
    <property type="evidence" value="ECO:0007669"/>
    <property type="project" value="UniProtKB-SubCell"/>
</dbReference>
<organism evidence="6">
    <name type="scientific">termite gut metagenome</name>
    <dbReference type="NCBI Taxonomy" id="433724"/>
    <lineage>
        <taxon>unclassified sequences</taxon>
        <taxon>metagenomes</taxon>
        <taxon>organismal metagenomes</taxon>
    </lineage>
</organism>
<dbReference type="GO" id="GO:1990281">
    <property type="term" value="C:efflux pump complex"/>
    <property type="evidence" value="ECO:0007669"/>
    <property type="project" value="TreeGrafter"/>
</dbReference>
<evidence type="ECO:0000256" key="1">
    <source>
        <dbReference type="ARBA" id="ARBA00004442"/>
    </source>
</evidence>
<evidence type="ECO:0008006" key="7">
    <source>
        <dbReference type="Google" id="ProtNLM"/>
    </source>
</evidence>
<dbReference type="PANTHER" id="PTHR30026">
    <property type="entry name" value="OUTER MEMBRANE PROTEIN TOLC"/>
    <property type="match status" value="1"/>
</dbReference>
<evidence type="ECO:0000256" key="5">
    <source>
        <dbReference type="ARBA" id="ARBA00023237"/>
    </source>
</evidence>
<sequence>MKKIVISILLRIIAFPAFSQEILTLEKCKELALKNNAQSQNAELSVEIAKQQKKEAFTKYFPSVSGVAMGFVFDKPLMSAEVETGYPAPNDKAQVDIIKNTLVGGFMATQPIFAGGQIVNGNRLAKAGVEAGKLQKQMTENEVLLATERYFWQIVSLKEKMKTIENSETMLNRILSDVKVAVEAGLTIRNDLLRVELEQNRLASGKLKAENGLQILKMALAQHIGVSSDAFDIQLPELTNITLLPVNQAQSLQNRPEYKLLETSVDIARLQRNMEIGKHLPSIAIGAGYNWVKMDLGRQTEPNKN</sequence>
<keyword evidence="3" id="KW-0812">Transmembrane</keyword>
<keyword evidence="5" id="KW-0998">Cell outer membrane</keyword>
<evidence type="ECO:0000256" key="4">
    <source>
        <dbReference type="ARBA" id="ARBA00023136"/>
    </source>
</evidence>
<proteinExistence type="predicted"/>
<comment type="caution">
    <text evidence="6">The sequence shown here is derived from an EMBL/GenBank/DDBJ whole genome shotgun (WGS) entry which is preliminary data.</text>
</comment>
<reference evidence="6" key="1">
    <citation type="submission" date="2019-03" db="EMBL/GenBank/DDBJ databases">
        <title>Single cell metagenomics reveals metabolic interactions within the superorganism composed of flagellate Streblomastix strix and complex community of Bacteroidetes bacteria on its surface.</title>
        <authorList>
            <person name="Treitli S.C."/>
            <person name="Kolisko M."/>
            <person name="Husnik F."/>
            <person name="Keeling P."/>
            <person name="Hampl V."/>
        </authorList>
    </citation>
    <scope>NUCLEOTIDE SEQUENCE</scope>
    <source>
        <strain evidence="6">STM</strain>
    </source>
</reference>
<dbReference type="InterPro" id="IPR051906">
    <property type="entry name" value="TolC-like"/>
</dbReference>
<dbReference type="SUPFAM" id="SSF56954">
    <property type="entry name" value="Outer membrane efflux proteins (OEP)"/>
    <property type="match status" value="1"/>
</dbReference>
<gene>
    <name evidence="6" type="ORF">EZS27_038238</name>
</gene>
<evidence type="ECO:0000256" key="2">
    <source>
        <dbReference type="ARBA" id="ARBA00022452"/>
    </source>
</evidence>
<dbReference type="EMBL" id="SNRY01007418">
    <property type="protein sequence ID" value="KAA6310462.1"/>
    <property type="molecule type" value="Genomic_DNA"/>
</dbReference>
<evidence type="ECO:0000313" key="6">
    <source>
        <dbReference type="EMBL" id="KAA6310462.1"/>
    </source>
</evidence>